<feature type="domain" description="N-acetyltransferase" evidence="1">
    <location>
        <begin position="59"/>
        <end position="147"/>
    </location>
</feature>
<dbReference type="Gene3D" id="3.40.630.30">
    <property type="match status" value="1"/>
</dbReference>
<dbReference type="RefSeq" id="XP_040779609.1">
    <property type="nucleotide sequence ID" value="XM_040918686.1"/>
</dbReference>
<organism evidence="3 4">
    <name type="scientific">Cryphonectria parasitica (strain ATCC 38755 / EP155)</name>
    <dbReference type="NCBI Taxonomy" id="660469"/>
    <lineage>
        <taxon>Eukaryota</taxon>
        <taxon>Fungi</taxon>
        <taxon>Dikarya</taxon>
        <taxon>Ascomycota</taxon>
        <taxon>Pezizomycotina</taxon>
        <taxon>Sordariomycetes</taxon>
        <taxon>Sordariomycetidae</taxon>
        <taxon>Diaporthales</taxon>
        <taxon>Cryphonectriaceae</taxon>
        <taxon>Cryphonectria-Endothia species complex</taxon>
        <taxon>Cryphonectria</taxon>
    </lineage>
</organism>
<evidence type="ECO:0000313" key="3">
    <source>
        <dbReference type="EMBL" id="KAF3768648.1"/>
    </source>
</evidence>
<dbReference type="Proteomes" id="UP000803844">
    <property type="component" value="Unassembled WGS sequence"/>
</dbReference>
<dbReference type="OrthoDB" id="2020070at2759"/>
<name>A0A9P5CRV6_CRYP1</name>
<dbReference type="InterPro" id="IPR053013">
    <property type="entry name" value="LAT"/>
</dbReference>
<dbReference type="InterPro" id="IPR016181">
    <property type="entry name" value="Acyl_CoA_acyltransferase"/>
</dbReference>
<keyword evidence="4" id="KW-1185">Reference proteome</keyword>
<feature type="domain" description="LYC1 C-terminal" evidence="2">
    <location>
        <begin position="179"/>
        <end position="377"/>
    </location>
</feature>
<evidence type="ECO:0000259" key="1">
    <source>
        <dbReference type="Pfam" id="PF00583"/>
    </source>
</evidence>
<evidence type="ECO:0000259" key="2">
    <source>
        <dbReference type="Pfam" id="PF22998"/>
    </source>
</evidence>
<dbReference type="PANTHER" id="PTHR34815">
    <property type="entry name" value="LYSINE ACETYLTRANSFERASE"/>
    <property type="match status" value="1"/>
</dbReference>
<dbReference type="SUPFAM" id="SSF55729">
    <property type="entry name" value="Acyl-CoA N-acyltransferases (Nat)"/>
    <property type="match status" value="1"/>
</dbReference>
<proteinExistence type="predicted"/>
<sequence>MADPFIVDQPITTQDVVFTRADETIRRLAWRLNGEAWAAPLDIDTYLDRETHLSSQALTKDDRCLYWILAHKDDGTHIVASCESIKKTVYIAGKGTGVNDGFVETTGYAIASVYTNPKYRRLGMAAYMLRKLQEYVDAESECSALYSDIGRIYYSNLGWSVFPSEQVTIFLHQDQFPLPEKRRARYLSLQELPALCEKDVAALKARFRRFAADHTRTHVAFAPDHAQISWQLARETFVTKWMFNRGIENRGAITHCGRSWVYWDHDWREKKLKVLRFVFLDVSPETGEPVTEEHKAWDVVELLQAAAAEAAAWGLKQVLVWNPDEVTTKGVKGFHDFHEKEVDVVFEERHSSIPSFRWKEGKSTADTVWEDNYYYAWS</sequence>
<gene>
    <name evidence="3" type="ORF">M406DRAFT_286587</name>
</gene>
<dbReference type="Pfam" id="PF22998">
    <property type="entry name" value="GNAT_LYC1-like"/>
    <property type="match status" value="1"/>
</dbReference>
<reference evidence="3" key="1">
    <citation type="journal article" date="2020" name="Phytopathology">
        <title>Genome sequence of the chestnut blight fungus Cryphonectria parasitica EP155: A fundamental resource for an archetypical invasive plant pathogen.</title>
        <authorList>
            <person name="Crouch J.A."/>
            <person name="Dawe A."/>
            <person name="Aerts A."/>
            <person name="Barry K."/>
            <person name="Churchill A.C.L."/>
            <person name="Grimwood J."/>
            <person name="Hillman B."/>
            <person name="Milgroom M.G."/>
            <person name="Pangilinan J."/>
            <person name="Smith M."/>
            <person name="Salamov A."/>
            <person name="Schmutz J."/>
            <person name="Yadav J."/>
            <person name="Grigoriev I.V."/>
            <person name="Nuss D."/>
        </authorList>
    </citation>
    <scope>NUCLEOTIDE SEQUENCE</scope>
    <source>
        <strain evidence="3">EP155</strain>
    </source>
</reference>
<dbReference type="GO" id="GO:0016747">
    <property type="term" value="F:acyltransferase activity, transferring groups other than amino-acyl groups"/>
    <property type="evidence" value="ECO:0007669"/>
    <property type="project" value="InterPro"/>
</dbReference>
<dbReference type="AlphaFoldDB" id="A0A9P5CRV6"/>
<dbReference type="PANTHER" id="PTHR34815:SF4">
    <property type="entry name" value="N-ACETYLTRANSFERASE DOMAIN-CONTAINING PROTEIN"/>
    <property type="match status" value="1"/>
</dbReference>
<dbReference type="Pfam" id="PF00583">
    <property type="entry name" value="Acetyltransf_1"/>
    <property type="match status" value="1"/>
</dbReference>
<evidence type="ECO:0008006" key="5">
    <source>
        <dbReference type="Google" id="ProtNLM"/>
    </source>
</evidence>
<dbReference type="EMBL" id="MU032345">
    <property type="protein sequence ID" value="KAF3768648.1"/>
    <property type="molecule type" value="Genomic_DNA"/>
</dbReference>
<protein>
    <recommendedName>
        <fullName evidence="5">N-acetyltransferase domain-containing protein</fullName>
    </recommendedName>
</protein>
<dbReference type="InterPro" id="IPR055100">
    <property type="entry name" value="GNAT_LYC1-like"/>
</dbReference>
<dbReference type="InterPro" id="IPR000182">
    <property type="entry name" value="GNAT_dom"/>
</dbReference>
<accession>A0A9P5CRV6</accession>
<comment type="caution">
    <text evidence="3">The sequence shown here is derived from an EMBL/GenBank/DDBJ whole genome shotgun (WGS) entry which is preliminary data.</text>
</comment>
<evidence type="ECO:0000313" key="4">
    <source>
        <dbReference type="Proteomes" id="UP000803844"/>
    </source>
</evidence>
<dbReference type="GeneID" id="63835815"/>